<keyword evidence="1" id="KW-0812">Transmembrane</keyword>
<dbReference type="InterPro" id="IPR002035">
    <property type="entry name" value="VWF_A"/>
</dbReference>
<dbReference type="InterPro" id="IPR050768">
    <property type="entry name" value="UPF0353/GerABKA_families"/>
</dbReference>
<sequence>MWQFDYPWALLLLPAAWFAWRYLSEYREARSAVRVPFFAAMSRAAGLKPQADGGGSRWQLWLNLLVWALLVAACARPVWVEKAIEHAQPVRDMMLALDISQSMETLDYTDAAGTRTDRLSVVKDVVRDFVAQRKDDRIGLIVFGTGAYPQAPLTLDHASLQVLLNEVGIGMAGPNTALGDAIGLAIKLFAKAHEQQKVLILLTDGNDTSSAITPAHAARLAKAQGIVIHTIGIGDPEASGDAKVDLQVLKAIAEETGGRFFRAEDRNALQQVYATLDRITPHQVKTLRHQPKRDLFWLPLGVALALLTVTHVVAALYGRLPHRGLKSLSEGGRDGHRP</sequence>
<name>A0AB35WSN0_9PSED</name>
<dbReference type="Proteomes" id="UP001307839">
    <property type="component" value="Unassembled WGS sequence"/>
</dbReference>
<reference evidence="3 4" key="1">
    <citation type="submission" date="2024-01" db="EMBL/GenBank/DDBJ databases">
        <title>Unpublished Manusciprt.</title>
        <authorList>
            <person name="Duman M."/>
            <person name="Valdes E.G."/>
            <person name="Ajmi N."/>
            <person name="Altun S."/>
            <person name="Saticioglu I.B."/>
        </authorList>
    </citation>
    <scope>NUCLEOTIDE SEQUENCE [LARGE SCALE GENOMIC DNA]</scope>
    <source>
        <strain evidence="3 4">120P</strain>
    </source>
</reference>
<dbReference type="Gene3D" id="3.40.50.410">
    <property type="entry name" value="von Willebrand factor, type A domain"/>
    <property type="match status" value="1"/>
</dbReference>
<dbReference type="PROSITE" id="PS50234">
    <property type="entry name" value="VWFA"/>
    <property type="match status" value="1"/>
</dbReference>
<dbReference type="PANTHER" id="PTHR22550:SF18">
    <property type="entry name" value="VWFA DOMAIN-CONTAINING PROTEIN"/>
    <property type="match status" value="1"/>
</dbReference>
<evidence type="ECO:0000259" key="2">
    <source>
        <dbReference type="PROSITE" id="PS50234"/>
    </source>
</evidence>
<feature type="transmembrane region" description="Helical" evidence="1">
    <location>
        <begin position="295"/>
        <end position="317"/>
    </location>
</feature>
<dbReference type="InterPro" id="IPR033881">
    <property type="entry name" value="vWA_BatA_type"/>
</dbReference>
<dbReference type="InterPro" id="IPR036465">
    <property type="entry name" value="vWFA_dom_sf"/>
</dbReference>
<dbReference type="RefSeq" id="WP_330078669.1">
    <property type="nucleotide sequence ID" value="NZ_JAZDCU010000001.1"/>
</dbReference>
<dbReference type="AlphaFoldDB" id="A0AB35WSN0"/>
<keyword evidence="4" id="KW-1185">Reference proteome</keyword>
<dbReference type="EMBL" id="JAZDQP010000001">
    <property type="protein sequence ID" value="MEE1865099.1"/>
    <property type="molecule type" value="Genomic_DNA"/>
</dbReference>
<dbReference type="PANTHER" id="PTHR22550">
    <property type="entry name" value="SPORE GERMINATION PROTEIN"/>
    <property type="match status" value="1"/>
</dbReference>
<keyword evidence="1" id="KW-1133">Transmembrane helix</keyword>
<evidence type="ECO:0000313" key="4">
    <source>
        <dbReference type="Proteomes" id="UP001307839"/>
    </source>
</evidence>
<dbReference type="Pfam" id="PF00092">
    <property type="entry name" value="VWA"/>
    <property type="match status" value="1"/>
</dbReference>
<organism evidence="3 4">
    <name type="scientific">Pseudomonas auratipiscis</name>
    <dbReference type="NCBI Taxonomy" id="3115853"/>
    <lineage>
        <taxon>Bacteria</taxon>
        <taxon>Pseudomonadati</taxon>
        <taxon>Pseudomonadota</taxon>
        <taxon>Gammaproteobacteria</taxon>
        <taxon>Pseudomonadales</taxon>
        <taxon>Pseudomonadaceae</taxon>
        <taxon>Pseudomonas</taxon>
    </lineage>
</organism>
<evidence type="ECO:0000313" key="3">
    <source>
        <dbReference type="EMBL" id="MEE1865099.1"/>
    </source>
</evidence>
<comment type="caution">
    <text evidence="3">The sequence shown here is derived from an EMBL/GenBank/DDBJ whole genome shotgun (WGS) entry which is preliminary data.</text>
</comment>
<evidence type="ECO:0000256" key="1">
    <source>
        <dbReference type="SAM" id="Phobius"/>
    </source>
</evidence>
<feature type="domain" description="VWFA" evidence="2">
    <location>
        <begin position="92"/>
        <end position="279"/>
    </location>
</feature>
<keyword evidence="1" id="KW-0472">Membrane</keyword>
<dbReference type="SMART" id="SM00327">
    <property type="entry name" value="VWA"/>
    <property type="match status" value="1"/>
</dbReference>
<dbReference type="CDD" id="cd01467">
    <property type="entry name" value="vWA_BatA_type"/>
    <property type="match status" value="1"/>
</dbReference>
<gene>
    <name evidence="3" type="ORF">V0R53_01695</name>
</gene>
<accession>A0AB35WSN0</accession>
<feature type="transmembrane region" description="Helical" evidence="1">
    <location>
        <begin position="60"/>
        <end position="79"/>
    </location>
</feature>
<protein>
    <submittedName>
        <fullName evidence="3">VWA domain-containing protein</fullName>
    </submittedName>
</protein>
<proteinExistence type="predicted"/>
<dbReference type="SUPFAM" id="SSF53300">
    <property type="entry name" value="vWA-like"/>
    <property type="match status" value="1"/>
</dbReference>